<organism evidence="3 4">
    <name type="scientific">Streptomyces orinoci</name>
    <name type="common">Streptoverticillium orinoci</name>
    <dbReference type="NCBI Taxonomy" id="67339"/>
    <lineage>
        <taxon>Bacteria</taxon>
        <taxon>Bacillati</taxon>
        <taxon>Actinomycetota</taxon>
        <taxon>Actinomycetes</taxon>
        <taxon>Kitasatosporales</taxon>
        <taxon>Streptomycetaceae</taxon>
        <taxon>Streptomyces</taxon>
    </lineage>
</organism>
<feature type="transmembrane region" description="Helical" evidence="2">
    <location>
        <begin position="31"/>
        <end position="48"/>
    </location>
</feature>
<accession>A0ABV3JZ36</accession>
<sequence length="247" mass="25575">MTARLPGLAATAAPTLVFVTAYGADGLRTALVAATVAGVMVLACGLLTRRYLRHAAVGALLAVTCAAVAVGTGQARGFFLLPMLLPAASSAACLLSVPAGRPLAGLVANRVVGGPPHWRSHRPLHRFYRWMTVGIGLVCLASLAAQAVLYSRAEVAWLGVLHIVMGALWPGITAATLALSRLAVARHREPAYGATPPSADLPRPPPMQPRSSPPRIRPALTRIVTPPHGDGRSAANITASCASVKFD</sequence>
<evidence type="ECO:0000313" key="3">
    <source>
        <dbReference type="EMBL" id="MEV5508151.1"/>
    </source>
</evidence>
<feature type="compositionally biased region" description="Pro residues" evidence="1">
    <location>
        <begin position="202"/>
        <end position="216"/>
    </location>
</feature>
<evidence type="ECO:0000256" key="2">
    <source>
        <dbReference type="SAM" id="Phobius"/>
    </source>
</evidence>
<dbReference type="EMBL" id="JBFAUK010000012">
    <property type="protein sequence ID" value="MEV5508151.1"/>
    <property type="molecule type" value="Genomic_DNA"/>
</dbReference>
<dbReference type="Pfam" id="PF11361">
    <property type="entry name" value="DUF3159"/>
    <property type="match status" value="1"/>
</dbReference>
<feature type="region of interest" description="Disordered" evidence="1">
    <location>
        <begin position="191"/>
        <end position="234"/>
    </location>
</feature>
<feature type="transmembrane region" description="Helical" evidence="2">
    <location>
        <begin position="55"/>
        <end position="72"/>
    </location>
</feature>
<dbReference type="RefSeq" id="WP_109280597.1">
    <property type="nucleotide sequence ID" value="NZ_JBFAUK010000012.1"/>
</dbReference>
<keyword evidence="2" id="KW-1133">Transmembrane helix</keyword>
<gene>
    <name evidence="3" type="ORF">AB0L16_16970</name>
</gene>
<protein>
    <submittedName>
        <fullName evidence="3">DUF3159 domain-containing protein</fullName>
    </submittedName>
</protein>
<dbReference type="InterPro" id="IPR016566">
    <property type="entry name" value="UCP010219"/>
</dbReference>
<feature type="transmembrane region" description="Helical" evidence="2">
    <location>
        <begin position="127"/>
        <end position="149"/>
    </location>
</feature>
<comment type="caution">
    <text evidence="3">The sequence shown here is derived from an EMBL/GenBank/DDBJ whole genome shotgun (WGS) entry which is preliminary data.</text>
</comment>
<keyword evidence="2" id="KW-0472">Membrane</keyword>
<evidence type="ECO:0000256" key="1">
    <source>
        <dbReference type="SAM" id="MobiDB-lite"/>
    </source>
</evidence>
<dbReference type="Proteomes" id="UP001552594">
    <property type="component" value="Unassembled WGS sequence"/>
</dbReference>
<keyword evidence="2" id="KW-0812">Transmembrane</keyword>
<feature type="transmembrane region" description="Helical" evidence="2">
    <location>
        <begin position="155"/>
        <end position="179"/>
    </location>
</feature>
<keyword evidence="4" id="KW-1185">Reference proteome</keyword>
<evidence type="ECO:0000313" key="4">
    <source>
        <dbReference type="Proteomes" id="UP001552594"/>
    </source>
</evidence>
<name>A0ABV3JZ36_STRON</name>
<proteinExistence type="predicted"/>
<reference evidence="3 4" key="1">
    <citation type="submission" date="2024-06" db="EMBL/GenBank/DDBJ databases">
        <title>The Natural Products Discovery Center: Release of the First 8490 Sequenced Strains for Exploring Actinobacteria Biosynthetic Diversity.</title>
        <authorList>
            <person name="Kalkreuter E."/>
            <person name="Kautsar S.A."/>
            <person name="Yang D."/>
            <person name="Bader C.D."/>
            <person name="Teijaro C.N."/>
            <person name="Fluegel L."/>
            <person name="Davis C.M."/>
            <person name="Simpson J.R."/>
            <person name="Lauterbach L."/>
            <person name="Steele A.D."/>
            <person name="Gui C."/>
            <person name="Meng S."/>
            <person name="Li G."/>
            <person name="Viehrig K."/>
            <person name="Ye F."/>
            <person name="Su P."/>
            <person name="Kiefer A.F."/>
            <person name="Nichols A."/>
            <person name="Cepeda A.J."/>
            <person name="Yan W."/>
            <person name="Fan B."/>
            <person name="Jiang Y."/>
            <person name="Adhikari A."/>
            <person name="Zheng C.-J."/>
            <person name="Schuster L."/>
            <person name="Cowan T.M."/>
            <person name="Smanski M.J."/>
            <person name="Chevrette M.G."/>
            <person name="De Carvalho L.P.S."/>
            <person name="Shen B."/>
        </authorList>
    </citation>
    <scope>NUCLEOTIDE SEQUENCE [LARGE SCALE GENOMIC DNA]</scope>
    <source>
        <strain evidence="3 4">NPDC052347</strain>
    </source>
</reference>